<evidence type="ECO:0000256" key="1">
    <source>
        <dbReference type="SAM" id="SignalP"/>
    </source>
</evidence>
<proteinExistence type="predicted"/>
<keyword evidence="3" id="KW-1185">Reference proteome</keyword>
<evidence type="ECO:0000313" key="3">
    <source>
        <dbReference type="Proteomes" id="UP001152888"/>
    </source>
</evidence>
<gene>
    <name evidence="2" type="ORF">ACAOBT_LOCUS24553</name>
</gene>
<dbReference type="AlphaFoldDB" id="A0A9P0LTQ1"/>
<dbReference type="EMBL" id="CAKOFQ010007339">
    <property type="protein sequence ID" value="CAH1998753.1"/>
    <property type="molecule type" value="Genomic_DNA"/>
</dbReference>
<evidence type="ECO:0000313" key="2">
    <source>
        <dbReference type="EMBL" id="CAH1998753.1"/>
    </source>
</evidence>
<keyword evidence="1" id="KW-0732">Signal</keyword>
<comment type="caution">
    <text evidence="2">The sequence shown here is derived from an EMBL/GenBank/DDBJ whole genome shotgun (WGS) entry which is preliminary data.</text>
</comment>
<feature type="signal peptide" evidence="1">
    <location>
        <begin position="1"/>
        <end position="22"/>
    </location>
</feature>
<organism evidence="2 3">
    <name type="scientific">Acanthoscelides obtectus</name>
    <name type="common">Bean weevil</name>
    <name type="synonym">Bruchus obtectus</name>
    <dbReference type="NCBI Taxonomy" id="200917"/>
    <lineage>
        <taxon>Eukaryota</taxon>
        <taxon>Metazoa</taxon>
        <taxon>Ecdysozoa</taxon>
        <taxon>Arthropoda</taxon>
        <taxon>Hexapoda</taxon>
        <taxon>Insecta</taxon>
        <taxon>Pterygota</taxon>
        <taxon>Neoptera</taxon>
        <taxon>Endopterygota</taxon>
        <taxon>Coleoptera</taxon>
        <taxon>Polyphaga</taxon>
        <taxon>Cucujiformia</taxon>
        <taxon>Chrysomeloidea</taxon>
        <taxon>Chrysomelidae</taxon>
        <taxon>Bruchinae</taxon>
        <taxon>Bruchini</taxon>
        <taxon>Acanthoscelides</taxon>
    </lineage>
</organism>
<name>A0A9P0LTQ1_ACAOB</name>
<dbReference type="OrthoDB" id="6340809at2759"/>
<protein>
    <submittedName>
        <fullName evidence="2">Uncharacterized protein</fullName>
    </submittedName>
</protein>
<feature type="chain" id="PRO_5040497294" evidence="1">
    <location>
        <begin position="23"/>
        <end position="111"/>
    </location>
</feature>
<reference evidence="2" key="1">
    <citation type="submission" date="2022-03" db="EMBL/GenBank/DDBJ databases">
        <authorList>
            <person name="Sayadi A."/>
        </authorList>
    </citation>
    <scope>NUCLEOTIDE SEQUENCE</scope>
</reference>
<dbReference type="Proteomes" id="UP001152888">
    <property type="component" value="Unassembled WGS sequence"/>
</dbReference>
<sequence>MPMITNTLFFILLALAVFHVFASSTNQQKRSADGEEEVRYCQGRTPCGWALYNKTNRFIYDYMRNRCICEGAKKCHRDQDDISISSYVYRCKLEDTKPGDAQNTPATFPES</sequence>
<accession>A0A9P0LTQ1</accession>